<reference evidence="1 2" key="1">
    <citation type="submission" date="2020-08" db="EMBL/GenBank/DDBJ databases">
        <title>The Agave Microbiome: Exploring the role of microbial communities in plant adaptations to desert environments.</title>
        <authorList>
            <person name="Partida-Martinez L.P."/>
        </authorList>
    </citation>
    <scope>NUCLEOTIDE SEQUENCE [LARGE SCALE GENOMIC DNA]</scope>
    <source>
        <strain evidence="1 2">AT3.2</strain>
    </source>
</reference>
<evidence type="ECO:0000313" key="2">
    <source>
        <dbReference type="Proteomes" id="UP000540787"/>
    </source>
</evidence>
<protein>
    <submittedName>
        <fullName evidence="1">Uncharacterized protein</fullName>
    </submittedName>
</protein>
<proteinExistence type="predicted"/>
<accession>A0A7X0CFY5</accession>
<sequence length="266" mass="29565">MTERRYELLTRLGFRYGLNGPHAARTMMLDDLRVLLSHTQLNASRADYVIAIVENNVLGKPTRKSRELALRHMTALYDLDPVNPIFRAMRQLWALDEGAQPMLALAVALARDPLLRSTQEFILGLSPGARVTRDAVEAFLGSTYPDRFSPASLKSFSQNVAGTWTAAGHLLGHVRKSRALPEARPESAAMLLFLGFLEGRSGQRLFTSEWVSLLCVSAEEFESLANSASHRGLLIFMNAGGVKEVRFPGYVTSEEEQIRQEVAHVI</sequence>
<comment type="caution">
    <text evidence="1">The sequence shown here is derived from an EMBL/GenBank/DDBJ whole genome shotgun (WGS) entry which is preliminary data.</text>
</comment>
<name>A0A7X0CFY5_9BURK</name>
<dbReference type="AlphaFoldDB" id="A0A7X0CFY5"/>
<gene>
    <name evidence="1" type="ORF">HD842_003898</name>
</gene>
<keyword evidence="2" id="KW-1185">Reference proteome</keyword>
<dbReference type="EMBL" id="JACHBX010000004">
    <property type="protein sequence ID" value="MBB6135731.1"/>
    <property type="molecule type" value="Genomic_DNA"/>
</dbReference>
<organism evidence="1 2">
    <name type="scientific">Massilia aurea</name>
    <dbReference type="NCBI Taxonomy" id="373040"/>
    <lineage>
        <taxon>Bacteria</taxon>
        <taxon>Pseudomonadati</taxon>
        <taxon>Pseudomonadota</taxon>
        <taxon>Betaproteobacteria</taxon>
        <taxon>Burkholderiales</taxon>
        <taxon>Oxalobacteraceae</taxon>
        <taxon>Telluria group</taxon>
        <taxon>Massilia</taxon>
    </lineage>
</organism>
<dbReference type="Proteomes" id="UP000540787">
    <property type="component" value="Unassembled WGS sequence"/>
</dbReference>
<evidence type="ECO:0000313" key="1">
    <source>
        <dbReference type="EMBL" id="MBB6135731.1"/>
    </source>
</evidence>